<dbReference type="SUPFAM" id="SSF56281">
    <property type="entry name" value="Metallo-hydrolase/oxidoreductase"/>
    <property type="match status" value="1"/>
</dbReference>
<sequence length="325" mass="35073">MSDGQTSDRDGVYVTVLGTGASAVDNERASVGYLVHVDGEPSLLIDAGGGTAARLSDVRIDLTALDAVCFGHLHIDHTADFPAIVKAAYQQGRGDESLPVYGPSGTDDQLGTKAWVSTLFNEGSGAYGYLSEFVERYADGTLDVPVTEIDAVAGEDDEPVRMYQTDGVSIDAIPVVHGRVPTLAYRVSTGGTSITFTGDYAANTDNVRQLASGTDVLVHHRLLPEDADGAKTELHPFPDDCGRIARATGAETLALSHIGRDDRDALESELETVRDEYDGRIIVLRDLIDIYPDGSIVDSRENPQTGRRERPFRARQPDHLVVQRY</sequence>
<dbReference type="InterPro" id="IPR044094">
    <property type="entry name" value="AtsA-like_MBL-fold"/>
</dbReference>
<evidence type="ECO:0000256" key="1">
    <source>
        <dbReference type="ARBA" id="ARBA00022801"/>
    </source>
</evidence>
<evidence type="ECO:0000313" key="3">
    <source>
        <dbReference type="EMBL" id="TYL37820.1"/>
    </source>
</evidence>
<organism evidence="3 4">
    <name type="scientific">Natronococcus pandeyae</name>
    <dbReference type="NCBI Taxonomy" id="2055836"/>
    <lineage>
        <taxon>Archaea</taxon>
        <taxon>Methanobacteriati</taxon>
        <taxon>Methanobacteriota</taxon>
        <taxon>Stenosarchaea group</taxon>
        <taxon>Halobacteria</taxon>
        <taxon>Halobacteriales</taxon>
        <taxon>Natrialbaceae</taxon>
        <taxon>Natronococcus</taxon>
    </lineage>
</organism>
<keyword evidence="4" id="KW-1185">Reference proteome</keyword>
<dbReference type="EMBL" id="PHNJ01000007">
    <property type="protein sequence ID" value="TYL37820.1"/>
    <property type="molecule type" value="Genomic_DNA"/>
</dbReference>
<accession>A0A8J8Q0D6</accession>
<comment type="caution">
    <text evidence="3">The sequence shown here is derived from an EMBL/GenBank/DDBJ whole genome shotgun (WGS) entry which is preliminary data.</text>
</comment>
<dbReference type="Proteomes" id="UP000766904">
    <property type="component" value="Unassembled WGS sequence"/>
</dbReference>
<reference evidence="3" key="1">
    <citation type="submission" date="2017-11" db="EMBL/GenBank/DDBJ databases">
        <authorList>
            <person name="Kajale S.C."/>
            <person name="Sharma A."/>
        </authorList>
    </citation>
    <scope>NUCLEOTIDE SEQUENCE</scope>
    <source>
        <strain evidence="3">LS1_42</strain>
    </source>
</reference>
<proteinExistence type="predicted"/>
<dbReference type="InterPro" id="IPR001279">
    <property type="entry name" value="Metallo-B-lactamas"/>
</dbReference>
<name>A0A8J8Q0D6_9EURY</name>
<dbReference type="OrthoDB" id="203152at2157"/>
<protein>
    <recommendedName>
        <fullName evidence="2">Metallo-beta-lactamase domain-containing protein</fullName>
    </recommendedName>
</protein>
<dbReference type="AlphaFoldDB" id="A0A8J8Q0D6"/>
<dbReference type="PANTHER" id="PTHR46018">
    <property type="entry name" value="ZINC PHOSPHODIESTERASE ELAC PROTEIN 1"/>
    <property type="match status" value="1"/>
</dbReference>
<dbReference type="RefSeq" id="WP_148858597.1">
    <property type="nucleotide sequence ID" value="NZ_PHNJ01000007.1"/>
</dbReference>
<dbReference type="CDD" id="cd07719">
    <property type="entry name" value="arylsulfatase_AtsA-like_MBL-fold"/>
    <property type="match status" value="1"/>
</dbReference>
<dbReference type="Pfam" id="PF12706">
    <property type="entry name" value="Lactamase_B_2"/>
    <property type="match status" value="1"/>
</dbReference>
<evidence type="ECO:0000313" key="4">
    <source>
        <dbReference type="Proteomes" id="UP000766904"/>
    </source>
</evidence>
<keyword evidence="1" id="KW-0378">Hydrolase</keyword>
<dbReference type="Gene3D" id="3.60.15.10">
    <property type="entry name" value="Ribonuclease Z/Hydroxyacylglutathione hydrolase-like"/>
    <property type="match status" value="1"/>
</dbReference>
<dbReference type="GO" id="GO:0042781">
    <property type="term" value="F:3'-tRNA processing endoribonuclease activity"/>
    <property type="evidence" value="ECO:0007669"/>
    <property type="project" value="TreeGrafter"/>
</dbReference>
<gene>
    <name evidence="3" type="ORF">CV102_13870</name>
</gene>
<evidence type="ECO:0000259" key="2">
    <source>
        <dbReference type="Pfam" id="PF12706"/>
    </source>
</evidence>
<dbReference type="PANTHER" id="PTHR46018:SF2">
    <property type="entry name" value="ZINC PHOSPHODIESTERASE ELAC PROTEIN 1"/>
    <property type="match status" value="1"/>
</dbReference>
<feature type="domain" description="Metallo-beta-lactamase" evidence="2">
    <location>
        <begin position="43"/>
        <end position="258"/>
    </location>
</feature>
<dbReference type="InterPro" id="IPR036866">
    <property type="entry name" value="RibonucZ/Hydroxyglut_hydro"/>
</dbReference>